<feature type="compositionally biased region" description="Pro residues" evidence="1">
    <location>
        <begin position="98"/>
        <end position="120"/>
    </location>
</feature>
<evidence type="ECO:0000256" key="2">
    <source>
        <dbReference type="SAM" id="Phobius"/>
    </source>
</evidence>
<feature type="transmembrane region" description="Helical" evidence="2">
    <location>
        <begin position="48"/>
        <end position="68"/>
    </location>
</feature>
<dbReference type="RefSeq" id="WP_179755350.1">
    <property type="nucleotide sequence ID" value="NZ_JACCBU010000001.1"/>
</dbReference>
<feature type="region of interest" description="Disordered" evidence="1">
    <location>
        <begin position="82"/>
        <end position="164"/>
    </location>
</feature>
<protein>
    <recommendedName>
        <fullName evidence="3">DUF2510 domain-containing protein</fullName>
    </recommendedName>
</protein>
<evidence type="ECO:0000259" key="3">
    <source>
        <dbReference type="Pfam" id="PF10708"/>
    </source>
</evidence>
<comment type="caution">
    <text evidence="4">The sequence shown here is derived from an EMBL/GenBank/DDBJ whole genome shotgun (WGS) entry which is preliminary data.</text>
</comment>
<keyword evidence="5" id="KW-1185">Reference proteome</keyword>
<dbReference type="Pfam" id="PF10708">
    <property type="entry name" value="DUF2510"/>
    <property type="match status" value="1"/>
</dbReference>
<evidence type="ECO:0000256" key="1">
    <source>
        <dbReference type="SAM" id="MobiDB-lite"/>
    </source>
</evidence>
<feature type="region of interest" description="Disordered" evidence="1">
    <location>
        <begin position="23"/>
        <end position="43"/>
    </location>
</feature>
<dbReference type="EMBL" id="JACCBU010000001">
    <property type="protein sequence ID" value="NYE73678.1"/>
    <property type="molecule type" value="Genomic_DNA"/>
</dbReference>
<organism evidence="4 5">
    <name type="scientific">Microlunatus parietis</name>
    <dbReference type="NCBI Taxonomy" id="682979"/>
    <lineage>
        <taxon>Bacteria</taxon>
        <taxon>Bacillati</taxon>
        <taxon>Actinomycetota</taxon>
        <taxon>Actinomycetes</taxon>
        <taxon>Propionibacteriales</taxon>
        <taxon>Propionibacteriaceae</taxon>
        <taxon>Microlunatus</taxon>
    </lineage>
</organism>
<sequence length="307" mass="32856">MSTPGWYPDPSGAPGRYRYWDGRTWSQQTSDQPGRTPPGGRERRRTPLIIGALALVLVIGLIIVFVTGQLGDRPVRITDAPVPTETVTGWDDSSPTATPSPSPSPTPSPSPSSSPSPTPSPSGSSTARPLTECPTGDPLDRKQHPIDDRVHGGGLSFPRLPDWDEERPNGGISWAYDVSSQSQTQEPGWFSLLAVGELRRSDGFAAPRQAAESVVQCVASSSFYAHFTGTDPLKSEAVTIDGRQGWWIRTDIRIDDPEIEADGDTVDVIVVDTGRPGTFGLYLGAGTIGDQRLLAVLDSTKAGLRVD</sequence>
<keyword evidence="2" id="KW-1133">Transmembrane helix</keyword>
<evidence type="ECO:0000313" key="4">
    <source>
        <dbReference type="EMBL" id="NYE73678.1"/>
    </source>
</evidence>
<feature type="compositionally biased region" description="Basic and acidic residues" evidence="1">
    <location>
        <begin position="138"/>
        <end position="151"/>
    </location>
</feature>
<keyword evidence="2" id="KW-0812">Transmembrane</keyword>
<dbReference type="AlphaFoldDB" id="A0A7Y9LEB9"/>
<keyword evidence="2" id="KW-0472">Membrane</keyword>
<name>A0A7Y9LEB9_9ACTN</name>
<dbReference type="Proteomes" id="UP000569914">
    <property type="component" value="Unassembled WGS sequence"/>
</dbReference>
<proteinExistence type="predicted"/>
<reference evidence="4 5" key="1">
    <citation type="submission" date="2020-07" db="EMBL/GenBank/DDBJ databases">
        <title>Sequencing the genomes of 1000 actinobacteria strains.</title>
        <authorList>
            <person name="Klenk H.-P."/>
        </authorList>
    </citation>
    <scope>NUCLEOTIDE SEQUENCE [LARGE SCALE GENOMIC DNA]</scope>
    <source>
        <strain evidence="4 5">DSM 22083</strain>
    </source>
</reference>
<gene>
    <name evidence="4" type="ORF">BKA15_005007</name>
</gene>
<feature type="domain" description="DUF2510" evidence="3">
    <location>
        <begin position="4"/>
        <end position="37"/>
    </location>
</feature>
<evidence type="ECO:0000313" key="5">
    <source>
        <dbReference type="Proteomes" id="UP000569914"/>
    </source>
</evidence>
<accession>A0A7Y9LEB9</accession>
<dbReference type="InterPro" id="IPR018929">
    <property type="entry name" value="DUF2510"/>
</dbReference>